<sequence>MGLADSLRSARQPTLSGDSRRGLIDLCGGSCGTPTVVVHIEADAPIGHRDDLPKAAADRLLASFCEAVPKLRVLPTEAELSAFWVECDRMDQAQLCVAIRQQLTRSAEGPWQLQARVLRVLISAFGRQPRGRALASSALAGSSEGLVRQLASAEVPEVRDEAARVVQLLELSRSLPAGESLQDVARKGGLLSFTATAPAAPAPSAVAEPPRRSRKEFEASVDLLDLSPMPTLEPAAAPGPAASQVPAARRPRESSASAGASPTGSDGAISQLKDLIFAPAPERYHLGDPDAECGNQELEQMYSFVLRPKTAIPYVPPREAKAVSKPNDPFEFVSDHVREMTVT</sequence>
<keyword evidence="3" id="KW-1185">Reference proteome</keyword>
<name>A0A812HTY6_9DINO</name>
<proteinExistence type="predicted"/>
<gene>
    <name evidence="2" type="ORF">SNAT2548_LOCUS2017</name>
</gene>
<dbReference type="AlphaFoldDB" id="A0A812HTY6"/>
<dbReference type="EMBL" id="CAJNDS010000113">
    <property type="protein sequence ID" value="CAE6961868.1"/>
    <property type="molecule type" value="Genomic_DNA"/>
</dbReference>
<comment type="caution">
    <text evidence="2">The sequence shown here is derived from an EMBL/GenBank/DDBJ whole genome shotgun (WGS) entry which is preliminary data.</text>
</comment>
<organism evidence="2 3">
    <name type="scientific">Symbiodinium natans</name>
    <dbReference type="NCBI Taxonomy" id="878477"/>
    <lineage>
        <taxon>Eukaryota</taxon>
        <taxon>Sar</taxon>
        <taxon>Alveolata</taxon>
        <taxon>Dinophyceae</taxon>
        <taxon>Suessiales</taxon>
        <taxon>Symbiodiniaceae</taxon>
        <taxon>Symbiodinium</taxon>
    </lineage>
</organism>
<evidence type="ECO:0000313" key="2">
    <source>
        <dbReference type="EMBL" id="CAE6961868.1"/>
    </source>
</evidence>
<accession>A0A812HTY6</accession>
<dbReference type="OrthoDB" id="10303942at2759"/>
<feature type="region of interest" description="Disordered" evidence="1">
    <location>
        <begin position="229"/>
        <end position="268"/>
    </location>
</feature>
<evidence type="ECO:0000313" key="3">
    <source>
        <dbReference type="Proteomes" id="UP000604046"/>
    </source>
</evidence>
<protein>
    <submittedName>
        <fullName evidence="2">Uncharacterized protein</fullName>
    </submittedName>
</protein>
<evidence type="ECO:0000256" key="1">
    <source>
        <dbReference type="SAM" id="MobiDB-lite"/>
    </source>
</evidence>
<reference evidence="2" key="1">
    <citation type="submission" date="2021-02" db="EMBL/GenBank/DDBJ databases">
        <authorList>
            <person name="Dougan E. K."/>
            <person name="Rhodes N."/>
            <person name="Thang M."/>
            <person name="Chan C."/>
        </authorList>
    </citation>
    <scope>NUCLEOTIDE SEQUENCE</scope>
</reference>
<feature type="compositionally biased region" description="Low complexity" evidence="1">
    <location>
        <begin position="254"/>
        <end position="268"/>
    </location>
</feature>
<dbReference type="Proteomes" id="UP000604046">
    <property type="component" value="Unassembled WGS sequence"/>
</dbReference>